<evidence type="ECO:0000256" key="1">
    <source>
        <dbReference type="SAM" id="Phobius"/>
    </source>
</evidence>
<dbReference type="AlphaFoldDB" id="A0A3E0WGZ4"/>
<evidence type="ECO:0000313" key="2">
    <source>
        <dbReference type="EMBL" id="RFA32232.1"/>
    </source>
</evidence>
<dbReference type="EMBL" id="NFZX01000072">
    <property type="protein sequence ID" value="RFA32232.1"/>
    <property type="molecule type" value="Genomic_DNA"/>
</dbReference>
<gene>
    <name evidence="2" type="ORF">CAI16_18575</name>
</gene>
<protein>
    <submittedName>
        <fullName evidence="2">Uncharacterized protein</fullName>
    </submittedName>
</protein>
<sequence>MPGASDFCWCLALFVEEDIAERVIFLNKILIIHSVPSFFMIILLGGCLGEDYNEQTTAKAKQITESYLKAISKTFNP</sequence>
<organism evidence="2 3">
    <name type="scientific">Virgibacillus dokdonensis</name>
    <dbReference type="NCBI Taxonomy" id="302167"/>
    <lineage>
        <taxon>Bacteria</taxon>
        <taxon>Bacillati</taxon>
        <taxon>Bacillota</taxon>
        <taxon>Bacilli</taxon>
        <taxon>Bacillales</taxon>
        <taxon>Bacillaceae</taxon>
        <taxon>Virgibacillus</taxon>
    </lineage>
</organism>
<keyword evidence="1" id="KW-0472">Membrane</keyword>
<feature type="transmembrane region" description="Helical" evidence="1">
    <location>
        <begin position="30"/>
        <end position="49"/>
    </location>
</feature>
<dbReference type="Proteomes" id="UP000256488">
    <property type="component" value="Unassembled WGS sequence"/>
</dbReference>
<keyword evidence="1" id="KW-1133">Transmembrane helix</keyword>
<proteinExistence type="predicted"/>
<name>A0A3E0WGZ4_9BACI</name>
<reference evidence="2 3" key="1">
    <citation type="submission" date="2017-05" db="EMBL/GenBank/DDBJ databases">
        <title>Virgibacillus sp. AK90 isolated from a saltern of Kakinada, India.</title>
        <authorList>
            <person name="Gupta V."/>
            <person name="Sidhu C."/>
            <person name="Korpole S."/>
            <person name="Pinnaka A.K."/>
        </authorList>
    </citation>
    <scope>NUCLEOTIDE SEQUENCE [LARGE SCALE GENOMIC DNA]</scope>
    <source>
        <strain evidence="2 3">AK90</strain>
    </source>
</reference>
<comment type="caution">
    <text evidence="2">The sequence shown here is derived from an EMBL/GenBank/DDBJ whole genome shotgun (WGS) entry which is preliminary data.</text>
</comment>
<keyword evidence="1" id="KW-0812">Transmembrane</keyword>
<evidence type="ECO:0000313" key="3">
    <source>
        <dbReference type="Proteomes" id="UP000256488"/>
    </source>
</evidence>
<accession>A0A3E0WGZ4</accession>